<dbReference type="EMBL" id="JANBPW010001245">
    <property type="protein sequence ID" value="KAJ1945405.1"/>
    <property type="molecule type" value="Genomic_DNA"/>
</dbReference>
<proteinExistence type="predicted"/>
<sequence>CEVHIDKLIARVTDKSSKILVTGDLNAGKSTLVNALLRREILPFDQQPCTMLFCEVVDASQNGGREEIHAVPDIAKYDHSDPSSYVTVSMGDLEDIVMDNDEQYQQLKIYSQDKRSDQESLLHNGVVDVSLIDSPGLNRDSLKTTQLFARQEEIDVVVFVVNAENHFTLSGQDFLLNAGNEKAHIFIVVNRFDAIRRKDRCERMILDQIKDLSPLTYEERHELVHFVSARDLLTAEANGSAQLPEPFARMEKSLRSFTLEQRFKSKLAPAQRYAMNVLYDVQYLAAENVAMATKRIQEINAILRESMPKYETLLTERTENTRMSESILDDSCKEVRQHTTTHLTNTTTHLEDVAEKVNWPGLLSLWKYAEDVLLAIVHHLEHEVKECDRFTSFTIQQARNDLAQIEQHRRALEPLPSPGSASNMLSLPSAGNDGLWDDGMASSISASQLASIGSISNALDTVQLELGDFVDLDLNHNWGTLTSLSASASMALFASRSMASNLLTLMRLSSSIGPTTARRLMVSAAMLIGVSSVFYMVSDMDATVRRKLSARVALMLKDEGFVDHHGERLYTETSRAIRPFVWQLQHNFERMVEAEERRRADHLRKRHVAQDSQIYFDELRNKAQELANAVRAVSADVCL</sequence>
<organism evidence="1 2">
    <name type="scientific">Linderina macrospora</name>
    <dbReference type="NCBI Taxonomy" id="4868"/>
    <lineage>
        <taxon>Eukaryota</taxon>
        <taxon>Fungi</taxon>
        <taxon>Fungi incertae sedis</taxon>
        <taxon>Zoopagomycota</taxon>
        <taxon>Kickxellomycotina</taxon>
        <taxon>Kickxellomycetes</taxon>
        <taxon>Kickxellales</taxon>
        <taxon>Kickxellaceae</taxon>
        <taxon>Linderina</taxon>
    </lineage>
</organism>
<feature type="non-terminal residue" evidence="1">
    <location>
        <position position="1"/>
    </location>
</feature>
<accession>A0ACC1JBH7</accession>
<dbReference type="Proteomes" id="UP001150603">
    <property type="component" value="Unassembled WGS sequence"/>
</dbReference>
<comment type="caution">
    <text evidence="1">The sequence shown here is derived from an EMBL/GenBank/DDBJ whole genome shotgun (WGS) entry which is preliminary data.</text>
</comment>
<keyword evidence="2" id="KW-1185">Reference proteome</keyword>
<reference evidence="1" key="1">
    <citation type="submission" date="2022-07" db="EMBL/GenBank/DDBJ databases">
        <title>Phylogenomic reconstructions and comparative analyses of Kickxellomycotina fungi.</title>
        <authorList>
            <person name="Reynolds N.K."/>
            <person name="Stajich J.E."/>
            <person name="Barry K."/>
            <person name="Grigoriev I.V."/>
            <person name="Crous P."/>
            <person name="Smith M.E."/>
        </authorList>
    </citation>
    <scope>NUCLEOTIDE SEQUENCE</scope>
    <source>
        <strain evidence="1">NRRL 5244</strain>
    </source>
</reference>
<gene>
    <name evidence="1" type="primary">FZO1</name>
    <name evidence="1" type="ORF">FBU59_002317</name>
</gene>
<protein>
    <submittedName>
        <fullName evidence="1">Mitofusin</fullName>
    </submittedName>
</protein>
<evidence type="ECO:0000313" key="1">
    <source>
        <dbReference type="EMBL" id="KAJ1945405.1"/>
    </source>
</evidence>
<evidence type="ECO:0000313" key="2">
    <source>
        <dbReference type="Proteomes" id="UP001150603"/>
    </source>
</evidence>
<name>A0ACC1JBH7_9FUNG</name>